<feature type="transmembrane region" description="Helical" evidence="5">
    <location>
        <begin position="446"/>
        <end position="468"/>
    </location>
</feature>
<dbReference type="GO" id="GO:0016020">
    <property type="term" value="C:membrane"/>
    <property type="evidence" value="ECO:0007669"/>
    <property type="project" value="UniProtKB-SubCell"/>
</dbReference>
<evidence type="ECO:0000256" key="3">
    <source>
        <dbReference type="ARBA" id="ARBA00022989"/>
    </source>
</evidence>
<gene>
    <name evidence="6" type="ORF">GAZ26_12520</name>
</gene>
<feature type="transmembrane region" description="Helical" evidence="5">
    <location>
        <begin position="212"/>
        <end position="232"/>
    </location>
</feature>
<dbReference type="InterPro" id="IPR052556">
    <property type="entry name" value="PolySynth_Transporter"/>
</dbReference>
<keyword evidence="2 5" id="KW-0812">Transmembrane</keyword>
<feature type="transmembrane region" description="Helical" evidence="5">
    <location>
        <begin position="381"/>
        <end position="404"/>
    </location>
</feature>
<dbReference type="Pfam" id="PF01943">
    <property type="entry name" value="Polysacc_synt"/>
    <property type="match status" value="1"/>
</dbReference>
<feature type="transmembrane region" description="Helical" evidence="5">
    <location>
        <begin position="292"/>
        <end position="312"/>
    </location>
</feature>
<feature type="transmembrane region" description="Helical" evidence="5">
    <location>
        <begin position="324"/>
        <end position="344"/>
    </location>
</feature>
<dbReference type="PANTHER" id="PTHR43424">
    <property type="entry name" value="LOCUS PUTATIVE PROTEIN 1-RELATED"/>
    <property type="match status" value="1"/>
</dbReference>
<evidence type="ECO:0000256" key="2">
    <source>
        <dbReference type="ARBA" id="ARBA00022692"/>
    </source>
</evidence>
<feature type="transmembrane region" description="Helical" evidence="5">
    <location>
        <begin position="12"/>
        <end position="31"/>
    </location>
</feature>
<dbReference type="InterPro" id="IPR002797">
    <property type="entry name" value="Polysacc_synth"/>
</dbReference>
<comment type="subcellular location">
    <subcellularLocation>
        <location evidence="1">Membrane</location>
        <topology evidence="1">Multi-pass membrane protein</topology>
    </subcellularLocation>
</comment>
<feature type="transmembrane region" description="Helical" evidence="5">
    <location>
        <begin position="82"/>
        <end position="108"/>
    </location>
</feature>
<reference evidence="6 7" key="1">
    <citation type="journal article" date="2019" name="Nat. Med.">
        <title>A library of human gut bacterial isolates paired with longitudinal multiomics data enables mechanistic microbiome research.</title>
        <authorList>
            <person name="Poyet M."/>
            <person name="Groussin M."/>
            <person name="Gibbons S.M."/>
            <person name="Avila-Pacheco J."/>
            <person name="Jiang X."/>
            <person name="Kearney S.M."/>
            <person name="Perrotta A.R."/>
            <person name="Berdy B."/>
            <person name="Zhao S."/>
            <person name="Lieberman T.D."/>
            <person name="Swanson P.K."/>
            <person name="Smith M."/>
            <person name="Roesemann S."/>
            <person name="Alexander J.E."/>
            <person name="Rich S.A."/>
            <person name="Livny J."/>
            <person name="Vlamakis H."/>
            <person name="Clish C."/>
            <person name="Bullock K."/>
            <person name="Deik A."/>
            <person name="Scott J."/>
            <person name="Pierce K.A."/>
            <person name="Xavier R.J."/>
            <person name="Alm E.J."/>
        </authorList>
    </citation>
    <scope>NUCLEOTIDE SEQUENCE [LARGE SCALE GENOMIC DNA]</scope>
    <source>
        <strain evidence="6 7">BIOML-A7</strain>
    </source>
</reference>
<comment type="caution">
    <text evidence="6">The sequence shown here is derived from an EMBL/GenBank/DDBJ whole genome shotgun (WGS) entry which is preliminary data.</text>
</comment>
<feature type="transmembrane region" description="Helical" evidence="5">
    <location>
        <begin position="148"/>
        <end position="165"/>
    </location>
</feature>
<proteinExistence type="predicted"/>
<accession>A0A7J5QS49</accession>
<organism evidence="6 7">
    <name type="scientific">Bacteroides xylanisolvens</name>
    <dbReference type="NCBI Taxonomy" id="371601"/>
    <lineage>
        <taxon>Bacteria</taxon>
        <taxon>Pseudomonadati</taxon>
        <taxon>Bacteroidota</taxon>
        <taxon>Bacteroidia</taxon>
        <taxon>Bacteroidales</taxon>
        <taxon>Bacteroidaceae</taxon>
        <taxon>Bacteroides</taxon>
    </lineage>
</organism>
<evidence type="ECO:0000256" key="4">
    <source>
        <dbReference type="ARBA" id="ARBA00023136"/>
    </source>
</evidence>
<feature type="transmembrane region" description="Helical" evidence="5">
    <location>
        <begin position="51"/>
        <end position="70"/>
    </location>
</feature>
<keyword evidence="3 5" id="KW-1133">Transmembrane helix</keyword>
<evidence type="ECO:0000313" key="6">
    <source>
        <dbReference type="EMBL" id="KAB6423229.1"/>
    </source>
</evidence>
<protein>
    <submittedName>
        <fullName evidence="6">Flippase</fullName>
    </submittedName>
</protein>
<name>A0A7J5QS49_9BACE</name>
<feature type="transmembrane region" description="Helical" evidence="5">
    <location>
        <begin position="114"/>
        <end position="136"/>
    </location>
</feature>
<feature type="transmembrane region" description="Helical" evidence="5">
    <location>
        <begin position="416"/>
        <end position="434"/>
    </location>
</feature>
<dbReference type="AlphaFoldDB" id="A0A7J5QS49"/>
<dbReference type="Proteomes" id="UP000471447">
    <property type="component" value="Unassembled WGS sequence"/>
</dbReference>
<evidence type="ECO:0000313" key="7">
    <source>
        <dbReference type="Proteomes" id="UP000471447"/>
    </source>
</evidence>
<evidence type="ECO:0000256" key="1">
    <source>
        <dbReference type="ARBA" id="ARBA00004141"/>
    </source>
</evidence>
<feature type="transmembrane region" description="Helical" evidence="5">
    <location>
        <begin position="252"/>
        <end position="271"/>
    </location>
</feature>
<dbReference type="EMBL" id="WDCG01000011">
    <property type="protein sequence ID" value="KAB6423229.1"/>
    <property type="molecule type" value="Genomic_DNA"/>
</dbReference>
<evidence type="ECO:0000256" key="5">
    <source>
        <dbReference type="SAM" id="Phobius"/>
    </source>
</evidence>
<keyword evidence="4 5" id="KW-0472">Membrane</keyword>
<feature type="transmembrane region" description="Helical" evidence="5">
    <location>
        <begin position="356"/>
        <end position="375"/>
    </location>
</feature>
<dbReference type="PANTHER" id="PTHR43424:SF1">
    <property type="entry name" value="LOCUS PUTATIVE PROTEIN 1-RELATED"/>
    <property type="match status" value="1"/>
</dbReference>
<sequence length="481" mass="53395">MHMASLKKNFLYNISITLANYIAALIVFPYVSRCLGVELMGKTSFATNVVAYFSLFALLGAATVGIREIAICNGDFEKRSKVFSSVMVVIGVLTGISLILMSVSIFLISRFQEYSTLLLIGSFSLVFTSLQIEWLYQGVEKFDYIAKRTIFIRILYCISIFLFVHDKEDYLIYYILTVGIVVVNGFINLIYSRNYVHFSFKNVEIKKYLKPVAMYGVNKILISMYTTFNVMFLGLACNDIEVGFYSTANKLFTILLGVISAFTSVVLPRMASLVANNNVKKYNDNISKSFSLIFSVSLPICIGGMLLSPQIIDILAGSGYEGAILPMQIIMPVVVLTGAAQVCIMQALIPLKEDKAVLLASVIGAATAVLFNIIFVDKLGAIGSALVLLCSEICSDIFAFGYAIKKKILTLPWRFIVKRIISSIPYIAICYTAGKCLNLNNIATLLIALLICGFYFVVESLFVLKLPIVRDFFAEIKKQIR</sequence>
<dbReference type="CDD" id="cd13128">
    <property type="entry name" value="MATE_Wzx_like"/>
    <property type="match status" value="1"/>
</dbReference>
<feature type="transmembrane region" description="Helical" evidence="5">
    <location>
        <begin position="171"/>
        <end position="191"/>
    </location>
</feature>